<accession>A0A3N6SE23</accession>
<evidence type="ECO:0000313" key="3">
    <source>
        <dbReference type="EMBL" id="KAF2551213.1"/>
    </source>
</evidence>
<dbReference type="EMBL" id="QGKY02002305">
    <property type="protein sequence ID" value="KAF2534121.1"/>
    <property type="molecule type" value="Genomic_DNA"/>
</dbReference>
<gene>
    <name evidence="3" type="ORF">F2Q68_00033845</name>
    <name evidence="2" type="ORF">F2Q70_00029478</name>
</gene>
<dbReference type="EMBL" id="QGKW02001988">
    <property type="protein sequence ID" value="KAF2551213.1"/>
    <property type="molecule type" value="Genomic_DNA"/>
</dbReference>
<feature type="region of interest" description="Disordered" evidence="1">
    <location>
        <begin position="22"/>
        <end position="94"/>
    </location>
</feature>
<sequence length="113" mass="12601">MKRNQLQIITTKLSRTITIHHPLPDCSSNRKKPGGGHGCLGSLTWDTPPKSESDGQTSVLNRESHTRDSHHIEGKINTPNTTKDNADNRIRKRDRIITKGAGDIARFSPGIRR</sequence>
<feature type="compositionally biased region" description="Basic and acidic residues" evidence="1">
    <location>
        <begin position="62"/>
        <end position="74"/>
    </location>
</feature>
<evidence type="ECO:0000313" key="2">
    <source>
        <dbReference type="EMBL" id="KAF2534121.1"/>
    </source>
</evidence>
<protein>
    <submittedName>
        <fullName evidence="2">Uncharacterized protein</fullName>
    </submittedName>
</protein>
<evidence type="ECO:0000256" key="1">
    <source>
        <dbReference type="SAM" id="MobiDB-lite"/>
    </source>
</evidence>
<proteinExistence type="predicted"/>
<reference evidence="2" key="1">
    <citation type="submission" date="2019-12" db="EMBL/GenBank/DDBJ databases">
        <title>Genome sequencing and annotation of Brassica cretica.</title>
        <authorList>
            <person name="Studholme D.J."/>
            <person name="Sarris P.F."/>
        </authorList>
    </citation>
    <scope>NUCLEOTIDE SEQUENCE</scope>
    <source>
        <strain evidence="3">PFS-001/15</strain>
        <strain evidence="2">PFS-102/07</strain>
        <tissue evidence="2">Leaf</tissue>
    </source>
</reference>
<name>A0A3N6SE23_BRACR</name>
<organism evidence="2">
    <name type="scientific">Brassica cretica</name>
    <name type="common">Mustard</name>
    <dbReference type="NCBI Taxonomy" id="69181"/>
    <lineage>
        <taxon>Eukaryota</taxon>
        <taxon>Viridiplantae</taxon>
        <taxon>Streptophyta</taxon>
        <taxon>Embryophyta</taxon>
        <taxon>Tracheophyta</taxon>
        <taxon>Spermatophyta</taxon>
        <taxon>Magnoliopsida</taxon>
        <taxon>eudicotyledons</taxon>
        <taxon>Gunneridae</taxon>
        <taxon>Pentapetalae</taxon>
        <taxon>rosids</taxon>
        <taxon>malvids</taxon>
        <taxon>Brassicales</taxon>
        <taxon>Brassicaceae</taxon>
        <taxon>Brassiceae</taxon>
        <taxon>Brassica</taxon>
    </lineage>
</organism>
<comment type="caution">
    <text evidence="2">The sequence shown here is derived from an EMBL/GenBank/DDBJ whole genome shotgun (WGS) entry which is preliminary data.</text>
</comment>
<dbReference type="Proteomes" id="UP000712281">
    <property type="component" value="Unassembled WGS sequence"/>
</dbReference>
<dbReference type="AlphaFoldDB" id="A0A3N6SE23"/>